<name>A0AAV0X3X6_9HEMI</name>
<sequence>MLRLFKWKWEDNNHCRLYIHGNQHQKYGTQRLSLHCCGVQSGQDSGGDQHSNIVSIDACMYRKDNK</sequence>
<dbReference type="EMBL" id="CARXXK010000003">
    <property type="protein sequence ID" value="CAI6363074.1"/>
    <property type="molecule type" value="Genomic_DNA"/>
</dbReference>
<dbReference type="AlphaFoldDB" id="A0AAV0X3X6"/>
<accession>A0AAV0X3X6</accession>
<dbReference type="Proteomes" id="UP001160148">
    <property type="component" value="Unassembled WGS sequence"/>
</dbReference>
<reference evidence="1 2" key="1">
    <citation type="submission" date="2023-01" db="EMBL/GenBank/DDBJ databases">
        <authorList>
            <person name="Whitehead M."/>
        </authorList>
    </citation>
    <scope>NUCLEOTIDE SEQUENCE [LARGE SCALE GENOMIC DNA]</scope>
</reference>
<evidence type="ECO:0000313" key="2">
    <source>
        <dbReference type="Proteomes" id="UP001160148"/>
    </source>
</evidence>
<keyword evidence="2" id="KW-1185">Reference proteome</keyword>
<evidence type="ECO:0000313" key="1">
    <source>
        <dbReference type="EMBL" id="CAI6363074.1"/>
    </source>
</evidence>
<comment type="caution">
    <text evidence="1">The sequence shown here is derived from an EMBL/GenBank/DDBJ whole genome shotgun (WGS) entry which is preliminary data.</text>
</comment>
<gene>
    <name evidence="1" type="ORF">MEUPH1_LOCUS18077</name>
</gene>
<protein>
    <submittedName>
        <fullName evidence="1">Uncharacterized protein</fullName>
    </submittedName>
</protein>
<proteinExistence type="predicted"/>
<organism evidence="1 2">
    <name type="scientific">Macrosiphum euphorbiae</name>
    <name type="common">potato aphid</name>
    <dbReference type="NCBI Taxonomy" id="13131"/>
    <lineage>
        <taxon>Eukaryota</taxon>
        <taxon>Metazoa</taxon>
        <taxon>Ecdysozoa</taxon>
        <taxon>Arthropoda</taxon>
        <taxon>Hexapoda</taxon>
        <taxon>Insecta</taxon>
        <taxon>Pterygota</taxon>
        <taxon>Neoptera</taxon>
        <taxon>Paraneoptera</taxon>
        <taxon>Hemiptera</taxon>
        <taxon>Sternorrhyncha</taxon>
        <taxon>Aphidomorpha</taxon>
        <taxon>Aphidoidea</taxon>
        <taxon>Aphididae</taxon>
        <taxon>Macrosiphini</taxon>
        <taxon>Macrosiphum</taxon>
    </lineage>
</organism>